<evidence type="ECO:0000256" key="4">
    <source>
        <dbReference type="ARBA" id="ARBA00022840"/>
    </source>
</evidence>
<dbReference type="Pfam" id="PF00580">
    <property type="entry name" value="UvrD-helicase"/>
    <property type="match status" value="1"/>
</dbReference>
<feature type="binding site" evidence="5">
    <location>
        <begin position="44"/>
        <end position="51"/>
    </location>
    <ligand>
        <name>ATP</name>
        <dbReference type="ChEBI" id="CHEBI:30616"/>
    </ligand>
</feature>
<evidence type="ECO:0000256" key="3">
    <source>
        <dbReference type="ARBA" id="ARBA00022806"/>
    </source>
</evidence>
<organism evidence="7 8">
    <name type="scientific">Haematococcus lacustris</name>
    <name type="common">Green alga</name>
    <name type="synonym">Haematococcus pluvialis</name>
    <dbReference type="NCBI Taxonomy" id="44745"/>
    <lineage>
        <taxon>Eukaryota</taxon>
        <taxon>Viridiplantae</taxon>
        <taxon>Chlorophyta</taxon>
        <taxon>core chlorophytes</taxon>
        <taxon>Chlorophyceae</taxon>
        <taxon>CS clade</taxon>
        <taxon>Chlamydomonadales</taxon>
        <taxon>Haematococcaceae</taxon>
        <taxon>Haematococcus</taxon>
    </lineage>
</organism>
<dbReference type="GO" id="GO:0005634">
    <property type="term" value="C:nucleus"/>
    <property type="evidence" value="ECO:0007669"/>
    <property type="project" value="TreeGrafter"/>
</dbReference>
<sequence length="113" mass="11814">MHRVLGPVRHLRLAIPAKGCACYAALTIPLAAVTCDAHAVRVKAGPGSGKTRVVAARVARLISQGCVPSSILVITFTRRAAGELKERITKAVGVQAAAQVTACTFHSICCRIL</sequence>
<proteinExistence type="predicted"/>
<feature type="non-terminal residue" evidence="7">
    <location>
        <position position="113"/>
    </location>
</feature>
<dbReference type="CDD" id="cd17932">
    <property type="entry name" value="DEXQc_UvrD"/>
    <property type="match status" value="1"/>
</dbReference>
<keyword evidence="1 5" id="KW-0547">Nucleotide-binding</keyword>
<accession>A0A699YJN4</accession>
<dbReference type="InterPro" id="IPR000212">
    <property type="entry name" value="DNA_helicase_UvrD/REP"/>
</dbReference>
<dbReference type="GO" id="GO:0000725">
    <property type="term" value="P:recombinational repair"/>
    <property type="evidence" value="ECO:0007669"/>
    <property type="project" value="TreeGrafter"/>
</dbReference>
<dbReference type="PANTHER" id="PTHR11070:SF2">
    <property type="entry name" value="ATP-DEPENDENT DNA HELICASE SRS2"/>
    <property type="match status" value="1"/>
</dbReference>
<dbReference type="InterPro" id="IPR027417">
    <property type="entry name" value="P-loop_NTPase"/>
</dbReference>
<dbReference type="EMBL" id="BLLF01000139">
    <property type="protein sequence ID" value="GFH08128.1"/>
    <property type="molecule type" value="Genomic_DNA"/>
</dbReference>
<comment type="caution">
    <text evidence="7">The sequence shown here is derived from an EMBL/GenBank/DDBJ whole genome shotgun (WGS) entry which is preliminary data.</text>
</comment>
<dbReference type="GO" id="GO:0043138">
    <property type="term" value="F:3'-5' DNA helicase activity"/>
    <property type="evidence" value="ECO:0007669"/>
    <property type="project" value="TreeGrafter"/>
</dbReference>
<dbReference type="InterPro" id="IPR014016">
    <property type="entry name" value="UvrD-like_ATP-bd"/>
</dbReference>
<evidence type="ECO:0000313" key="7">
    <source>
        <dbReference type="EMBL" id="GFH08128.1"/>
    </source>
</evidence>
<keyword evidence="2 5" id="KW-0378">Hydrolase</keyword>
<dbReference type="GO" id="GO:0005524">
    <property type="term" value="F:ATP binding"/>
    <property type="evidence" value="ECO:0007669"/>
    <property type="project" value="UniProtKB-UniRule"/>
</dbReference>
<dbReference type="GO" id="GO:0003677">
    <property type="term" value="F:DNA binding"/>
    <property type="evidence" value="ECO:0007669"/>
    <property type="project" value="InterPro"/>
</dbReference>
<name>A0A699YJN4_HAELA</name>
<dbReference type="PROSITE" id="PS51198">
    <property type="entry name" value="UVRD_HELICASE_ATP_BIND"/>
    <property type="match status" value="1"/>
</dbReference>
<reference evidence="7 8" key="1">
    <citation type="submission" date="2020-02" db="EMBL/GenBank/DDBJ databases">
        <title>Draft genome sequence of Haematococcus lacustris strain NIES-144.</title>
        <authorList>
            <person name="Morimoto D."/>
            <person name="Nakagawa S."/>
            <person name="Yoshida T."/>
            <person name="Sawayama S."/>
        </authorList>
    </citation>
    <scope>NUCLEOTIDE SEQUENCE [LARGE SCALE GENOMIC DNA]</scope>
    <source>
        <strain evidence="7 8">NIES-144</strain>
    </source>
</reference>
<evidence type="ECO:0000313" key="8">
    <source>
        <dbReference type="Proteomes" id="UP000485058"/>
    </source>
</evidence>
<evidence type="ECO:0000256" key="5">
    <source>
        <dbReference type="PROSITE-ProRule" id="PRU00560"/>
    </source>
</evidence>
<evidence type="ECO:0000256" key="2">
    <source>
        <dbReference type="ARBA" id="ARBA00022801"/>
    </source>
</evidence>
<dbReference type="SUPFAM" id="SSF52540">
    <property type="entry name" value="P-loop containing nucleoside triphosphate hydrolases"/>
    <property type="match status" value="1"/>
</dbReference>
<evidence type="ECO:0000259" key="6">
    <source>
        <dbReference type="PROSITE" id="PS51198"/>
    </source>
</evidence>
<protein>
    <recommendedName>
        <fullName evidence="6">UvrD-like helicase ATP-binding domain-containing protein</fullName>
    </recommendedName>
</protein>
<dbReference type="GO" id="GO:0016787">
    <property type="term" value="F:hydrolase activity"/>
    <property type="evidence" value="ECO:0007669"/>
    <property type="project" value="UniProtKB-UniRule"/>
</dbReference>
<dbReference type="AlphaFoldDB" id="A0A699YJN4"/>
<evidence type="ECO:0000256" key="1">
    <source>
        <dbReference type="ARBA" id="ARBA00022741"/>
    </source>
</evidence>
<dbReference type="Proteomes" id="UP000485058">
    <property type="component" value="Unassembled WGS sequence"/>
</dbReference>
<keyword evidence="4 5" id="KW-0067">ATP-binding</keyword>
<feature type="domain" description="UvrD-like helicase ATP-binding" evidence="6">
    <location>
        <begin position="23"/>
        <end position="113"/>
    </location>
</feature>
<keyword evidence="8" id="KW-1185">Reference proteome</keyword>
<dbReference type="PANTHER" id="PTHR11070">
    <property type="entry name" value="UVRD / RECB / PCRA DNA HELICASE FAMILY MEMBER"/>
    <property type="match status" value="1"/>
</dbReference>
<keyword evidence="3 5" id="KW-0347">Helicase</keyword>
<gene>
    <name evidence="7" type="ORF">HaLaN_03043</name>
</gene>
<feature type="non-terminal residue" evidence="7">
    <location>
        <position position="1"/>
    </location>
</feature>
<dbReference type="Gene3D" id="3.40.50.300">
    <property type="entry name" value="P-loop containing nucleotide triphosphate hydrolases"/>
    <property type="match status" value="1"/>
</dbReference>